<reference evidence="3 5" key="1">
    <citation type="submission" date="2006-04" db="EMBL/GenBank/DDBJ databases">
        <authorList>
            <person name="Nierman W.C."/>
        </authorList>
    </citation>
    <scope>NUCLEOTIDE SEQUENCE [LARGE SCALE GENOMIC DNA]</scope>
    <source>
        <strain evidence="3 5">DW4/3-1</strain>
    </source>
</reference>
<dbReference type="Pfam" id="PF03466">
    <property type="entry name" value="LysR_substrate"/>
    <property type="match status" value="1"/>
</dbReference>
<reference evidence="2 4" key="2">
    <citation type="journal article" date="2011" name="Mol. Biol. Evol.">
        <title>Comparative genomic analysis of fruiting body formation in Myxococcales.</title>
        <authorList>
            <person name="Huntley S."/>
            <person name="Hamann N."/>
            <person name="Wegener-Feldbrugge S."/>
            <person name="Treuner-Lange A."/>
            <person name="Kube M."/>
            <person name="Reinhardt R."/>
            <person name="Klages S."/>
            <person name="Muller R."/>
            <person name="Ronning C.M."/>
            <person name="Nierman W.C."/>
            <person name="Sogaard-Andersen L."/>
        </authorList>
    </citation>
    <scope>NUCLEOTIDE SEQUENCE [LARGE SCALE GENOMIC DNA]</scope>
    <source>
        <strain evidence="2 4">DW4/3-1</strain>
    </source>
</reference>
<name>Q09A19_STIAD</name>
<dbReference type="STRING" id="378806.STAUR_1118"/>
<dbReference type="AlphaFoldDB" id="Q09A19"/>
<sequence length="83" mass="9147">MHGPLITDNETLMLTMAEAGLGLLYAFEPTIVQQLKRGTLRLVLESYAARVDGFFLSFPNRAQGSPAFRAFVDVAREVTEGKT</sequence>
<dbReference type="Gene3D" id="3.40.190.290">
    <property type="match status" value="1"/>
</dbReference>
<dbReference type="RefSeq" id="WP_002611828.1">
    <property type="nucleotide sequence ID" value="NC_014623.1"/>
</dbReference>
<accession>Q09A19</accession>
<organism evidence="3 5">
    <name type="scientific">Stigmatella aurantiaca (strain DW4/3-1)</name>
    <dbReference type="NCBI Taxonomy" id="378806"/>
    <lineage>
        <taxon>Bacteria</taxon>
        <taxon>Pseudomonadati</taxon>
        <taxon>Myxococcota</taxon>
        <taxon>Myxococcia</taxon>
        <taxon>Myxococcales</taxon>
        <taxon>Cystobacterineae</taxon>
        <taxon>Archangiaceae</taxon>
        <taxon>Stigmatella</taxon>
    </lineage>
</organism>
<dbReference type="KEGG" id="sur:STAUR_1118"/>
<evidence type="ECO:0000259" key="1">
    <source>
        <dbReference type="Pfam" id="PF03466"/>
    </source>
</evidence>
<gene>
    <name evidence="2" type="ordered locus">STAUR_1118</name>
    <name evidence="3" type="ORF">STIAU_8783</name>
</gene>
<dbReference type="HOGENOM" id="CLU_039613_38_2_7"/>
<evidence type="ECO:0000313" key="5">
    <source>
        <dbReference type="Proteomes" id="UP000032702"/>
    </source>
</evidence>
<feature type="domain" description="LysR substrate-binding" evidence="1">
    <location>
        <begin position="8"/>
        <end position="78"/>
    </location>
</feature>
<dbReference type="eggNOG" id="COG0583">
    <property type="taxonomic scope" value="Bacteria"/>
</dbReference>
<dbReference type="InterPro" id="IPR005119">
    <property type="entry name" value="LysR_subst-bd"/>
</dbReference>
<protein>
    <submittedName>
        <fullName evidence="2">Transcriptional regulator (LysR family)</fullName>
    </submittedName>
    <submittedName>
        <fullName evidence="3">Transcriptional regulator, LysR family</fullName>
    </submittedName>
</protein>
<dbReference type="SUPFAM" id="SSF53850">
    <property type="entry name" value="Periplasmic binding protein-like II"/>
    <property type="match status" value="1"/>
</dbReference>
<dbReference type="Proteomes" id="UP000032702">
    <property type="component" value="Unassembled WGS sequence"/>
</dbReference>
<evidence type="ECO:0000313" key="3">
    <source>
        <dbReference type="EMBL" id="EAU68587.1"/>
    </source>
</evidence>
<dbReference type="Proteomes" id="UP000001351">
    <property type="component" value="Chromosome"/>
</dbReference>
<keyword evidence="4" id="KW-1185">Reference proteome</keyword>
<evidence type="ECO:0000313" key="4">
    <source>
        <dbReference type="Proteomes" id="UP000001351"/>
    </source>
</evidence>
<evidence type="ECO:0000313" key="2">
    <source>
        <dbReference type="EMBL" id="ADO68922.1"/>
    </source>
</evidence>
<proteinExistence type="predicted"/>
<dbReference type="EMBL" id="AAMD01000015">
    <property type="protein sequence ID" value="EAU68587.1"/>
    <property type="molecule type" value="Genomic_DNA"/>
</dbReference>
<dbReference type="EMBL" id="CP002271">
    <property type="protein sequence ID" value="ADO68922.1"/>
    <property type="molecule type" value="Genomic_DNA"/>
</dbReference>